<dbReference type="AlphaFoldDB" id="A0A1F8F6A5"/>
<dbReference type="Pfam" id="PF18884">
    <property type="entry name" value="TSP3_bac"/>
    <property type="match status" value="1"/>
</dbReference>
<dbReference type="Proteomes" id="UP000178023">
    <property type="component" value="Unassembled WGS sequence"/>
</dbReference>
<evidence type="ECO:0000313" key="5">
    <source>
        <dbReference type="EMBL" id="OGN07809.1"/>
    </source>
</evidence>
<proteinExistence type="predicted"/>
<reference evidence="5 6" key="1">
    <citation type="journal article" date="2016" name="Nat. Commun.">
        <title>Thousands of microbial genomes shed light on interconnected biogeochemical processes in an aquifer system.</title>
        <authorList>
            <person name="Anantharaman K."/>
            <person name="Brown C.T."/>
            <person name="Hug L.A."/>
            <person name="Sharon I."/>
            <person name="Castelle C.J."/>
            <person name="Probst A.J."/>
            <person name="Thomas B.C."/>
            <person name="Singh A."/>
            <person name="Wilkins M.J."/>
            <person name="Karaoz U."/>
            <person name="Brodie E.L."/>
            <person name="Williams K.H."/>
            <person name="Hubbard S.S."/>
            <person name="Banfield J.F."/>
        </authorList>
    </citation>
    <scope>NUCLEOTIDE SEQUENCE [LARGE SCALE GENOMIC DNA]</scope>
</reference>
<comment type="subcellular location">
    <subcellularLocation>
        <location evidence="1">Secreted</location>
    </subcellularLocation>
</comment>
<name>A0A1F8F6A5_9BACT</name>
<accession>A0A1F8F6A5</accession>
<evidence type="ECO:0000256" key="3">
    <source>
        <dbReference type="ARBA" id="ARBA00022729"/>
    </source>
</evidence>
<evidence type="ECO:0000256" key="1">
    <source>
        <dbReference type="ARBA" id="ARBA00004613"/>
    </source>
</evidence>
<dbReference type="EMBL" id="MGJL01000019">
    <property type="protein sequence ID" value="OGN07809.1"/>
    <property type="molecule type" value="Genomic_DNA"/>
</dbReference>
<gene>
    <name evidence="5" type="ORF">A2750_01630</name>
</gene>
<evidence type="ECO:0000256" key="4">
    <source>
        <dbReference type="ARBA" id="ARBA00022837"/>
    </source>
</evidence>
<sequence>MSGKIKIAIIILALIAAVSAFRFIKTLKGGELSSAILGVSVKKTTPLPTPADDADHDGLKNREESYWNTDFQNPDTDGDGFKDGEEVLTGHDPRIAGPDDWLLGYLPQEKNLTKKTTSLLAAGLFEGSLKPSNPDFDKSISQLMDQMLLQSSANSAPNLAATIGITMVDTSPDNEKTYDEKMKSVSKTLEEEYGNFANLLKLMQGITTKTGEDKFIAAADSAATRTLNLAQEIQNISAPLNHADTHREIIAMLKNMSQSYGLLTNFNDMIQSLTALTTLETLYLTRLIPIIQNLKQ</sequence>
<keyword evidence="4" id="KW-0106">Calcium</keyword>
<dbReference type="InterPro" id="IPR059100">
    <property type="entry name" value="TSP3_bac"/>
</dbReference>
<evidence type="ECO:0000256" key="2">
    <source>
        <dbReference type="ARBA" id="ARBA00022525"/>
    </source>
</evidence>
<keyword evidence="3" id="KW-0732">Signal</keyword>
<comment type="caution">
    <text evidence="5">The sequence shown here is derived from an EMBL/GenBank/DDBJ whole genome shotgun (WGS) entry which is preliminary data.</text>
</comment>
<evidence type="ECO:0000313" key="6">
    <source>
        <dbReference type="Proteomes" id="UP000178023"/>
    </source>
</evidence>
<organism evidence="5 6">
    <name type="scientific">Candidatus Yanofskybacteria bacterium RIFCSPHIGHO2_01_FULL_45_42</name>
    <dbReference type="NCBI Taxonomy" id="1802671"/>
    <lineage>
        <taxon>Bacteria</taxon>
        <taxon>Candidatus Yanofskyibacteriota</taxon>
    </lineage>
</organism>
<protein>
    <submittedName>
        <fullName evidence="5">Uncharacterized protein</fullName>
    </submittedName>
</protein>
<keyword evidence="2" id="KW-0964">Secreted</keyword>